<feature type="region of interest" description="Disordered" evidence="1">
    <location>
        <begin position="1"/>
        <end position="24"/>
    </location>
</feature>
<organism evidence="2">
    <name type="scientific">Rhizophora mucronata</name>
    <name type="common">Asiatic mangrove</name>
    <dbReference type="NCBI Taxonomy" id="61149"/>
    <lineage>
        <taxon>Eukaryota</taxon>
        <taxon>Viridiplantae</taxon>
        <taxon>Streptophyta</taxon>
        <taxon>Embryophyta</taxon>
        <taxon>Tracheophyta</taxon>
        <taxon>Spermatophyta</taxon>
        <taxon>Magnoliopsida</taxon>
        <taxon>eudicotyledons</taxon>
        <taxon>Gunneridae</taxon>
        <taxon>Pentapetalae</taxon>
        <taxon>rosids</taxon>
        <taxon>fabids</taxon>
        <taxon>Malpighiales</taxon>
        <taxon>Rhizophoraceae</taxon>
        <taxon>Rhizophora</taxon>
    </lineage>
</organism>
<name>A0A2P2KTQ3_RHIMU</name>
<dbReference type="AlphaFoldDB" id="A0A2P2KTQ3"/>
<evidence type="ECO:0000256" key="1">
    <source>
        <dbReference type="SAM" id="MobiDB-lite"/>
    </source>
</evidence>
<proteinExistence type="predicted"/>
<dbReference type="EMBL" id="GGEC01028622">
    <property type="protein sequence ID" value="MBX09106.1"/>
    <property type="molecule type" value="Transcribed_RNA"/>
</dbReference>
<evidence type="ECO:0000313" key="2">
    <source>
        <dbReference type="EMBL" id="MBX09106.1"/>
    </source>
</evidence>
<sequence>MRKTQQNMPHIGGENFGQTESAAISQSLMSPTSKFLISELQSWKTS</sequence>
<reference evidence="2" key="1">
    <citation type="submission" date="2018-02" db="EMBL/GenBank/DDBJ databases">
        <title>Rhizophora mucronata_Transcriptome.</title>
        <authorList>
            <person name="Meera S.P."/>
            <person name="Sreeshan A."/>
            <person name="Augustine A."/>
        </authorList>
    </citation>
    <scope>NUCLEOTIDE SEQUENCE</scope>
    <source>
        <tissue evidence="2">Leaf</tissue>
    </source>
</reference>
<accession>A0A2P2KTQ3</accession>
<protein>
    <submittedName>
        <fullName evidence="2">Uncharacterized protein MANES_17G095300</fullName>
    </submittedName>
</protein>